<feature type="compositionally biased region" description="Basic and acidic residues" evidence="1">
    <location>
        <begin position="1"/>
        <end position="10"/>
    </location>
</feature>
<evidence type="ECO:0000313" key="3">
    <source>
        <dbReference type="Proteomes" id="UP001524944"/>
    </source>
</evidence>
<dbReference type="EMBL" id="JANPWE010000005">
    <property type="protein sequence ID" value="MCR6546038.1"/>
    <property type="molecule type" value="Genomic_DNA"/>
</dbReference>
<evidence type="ECO:0000313" key="2">
    <source>
        <dbReference type="EMBL" id="MCR6546038.1"/>
    </source>
</evidence>
<feature type="region of interest" description="Disordered" evidence="1">
    <location>
        <begin position="1"/>
        <end position="20"/>
    </location>
</feature>
<protein>
    <submittedName>
        <fullName evidence="2">Uncharacterized protein</fullName>
    </submittedName>
</protein>
<name>A0ABT1Y669_9FIRM</name>
<reference evidence="2 3" key="1">
    <citation type="submission" date="2022-08" db="EMBL/GenBank/DDBJ databases">
        <title>Proteogenomics of the novel Dehalobacterium formicoaceticum strain EZ94 highlights a key role of methyltransferases during anaerobic dichloromethane degradation.</title>
        <authorList>
            <person name="Wasmund K."/>
        </authorList>
    </citation>
    <scope>NUCLEOTIDE SEQUENCE [LARGE SCALE GENOMIC DNA]</scope>
    <source>
        <strain evidence="2 3">EZ94</strain>
    </source>
</reference>
<accession>A0ABT1Y669</accession>
<comment type="caution">
    <text evidence="2">The sequence shown here is derived from an EMBL/GenBank/DDBJ whole genome shotgun (WGS) entry which is preliminary data.</text>
</comment>
<proteinExistence type="predicted"/>
<evidence type="ECO:0000256" key="1">
    <source>
        <dbReference type="SAM" id="MobiDB-lite"/>
    </source>
</evidence>
<dbReference type="Proteomes" id="UP001524944">
    <property type="component" value="Unassembled WGS sequence"/>
</dbReference>
<gene>
    <name evidence="2" type="ORF">NVS47_11030</name>
</gene>
<keyword evidence="3" id="KW-1185">Reference proteome</keyword>
<sequence>MIKNTPEKNDIMNMNHQGKPECQDDYVFRFKIEPKNQDSNPDTLLGEFYSEQIKDLLKIVFFSRDGEKLIPNEFGFLNEPDKKYPIKCTE</sequence>
<dbReference type="RefSeq" id="WP_089612119.1">
    <property type="nucleotide sequence ID" value="NZ_CP022121.1"/>
</dbReference>
<organism evidence="2 3">
    <name type="scientific">Dehalobacterium formicoaceticum</name>
    <dbReference type="NCBI Taxonomy" id="51515"/>
    <lineage>
        <taxon>Bacteria</taxon>
        <taxon>Bacillati</taxon>
        <taxon>Bacillota</taxon>
        <taxon>Clostridia</taxon>
        <taxon>Eubacteriales</taxon>
        <taxon>Peptococcaceae</taxon>
        <taxon>Dehalobacterium</taxon>
    </lineage>
</organism>